<name>A0A9W6YCQ3_9STRA</name>
<comment type="caution">
    <text evidence="1">The sequence shown here is derived from an EMBL/GenBank/DDBJ whole genome shotgun (WGS) entry which is preliminary data.</text>
</comment>
<keyword evidence="2" id="KW-1185">Reference proteome</keyword>
<proteinExistence type="predicted"/>
<dbReference type="AlphaFoldDB" id="A0A9W6YCQ3"/>
<gene>
    <name evidence="1" type="ORF">Pfra01_002582000</name>
</gene>
<organism evidence="1 2">
    <name type="scientific">Phytophthora fragariaefolia</name>
    <dbReference type="NCBI Taxonomy" id="1490495"/>
    <lineage>
        <taxon>Eukaryota</taxon>
        <taxon>Sar</taxon>
        <taxon>Stramenopiles</taxon>
        <taxon>Oomycota</taxon>
        <taxon>Peronosporomycetes</taxon>
        <taxon>Peronosporales</taxon>
        <taxon>Peronosporaceae</taxon>
        <taxon>Phytophthora</taxon>
    </lineage>
</organism>
<sequence length="155" mass="17572">MKDTYTILTEDKQRKLLNTYRERFPQPEPAGHDGESDNTRAELKEWITFKRLQSQTTYLPNRNLTTASLDEGLFSFIILDQIVERVPFAPRAATSTPLVAWFHTYVTGLKSIQSSCVCSGKVYCVNLVRKLSNDQAISTAELHSVVRYSVSVSSH</sequence>
<dbReference type="EMBL" id="BSXT01005080">
    <property type="protein sequence ID" value="GMF59652.1"/>
    <property type="molecule type" value="Genomic_DNA"/>
</dbReference>
<evidence type="ECO:0000313" key="1">
    <source>
        <dbReference type="EMBL" id="GMF59652.1"/>
    </source>
</evidence>
<reference evidence="1" key="1">
    <citation type="submission" date="2023-04" db="EMBL/GenBank/DDBJ databases">
        <title>Phytophthora fragariaefolia NBRC 109709.</title>
        <authorList>
            <person name="Ichikawa N."/>
            <person name="Sato H."/>
            <person name="Tonouchi N."/>
        </authorList>
    </citation>
    <scope>NUCLEOTIDE SEQUENCE</scope>
    <source>
        <strain evidence="1">NBRC 109709</strain>
    </source>
</reference>
<protein>
    <submittedName>
        <fullName evidence="1">Unnamed protein product</fullName>
    </submittedName>
</protein>
<accession>A0A9W6YCQ3</accession>
<evidence type="ECO:0000313" key="2">
    <source>
        <dbReference type="Proteomes" id="UP001165121"/>
    </source>
</evidence>
<dbReference type="Proteomes" id="UP001165121">
    <property type="component" value="Unassembled WGS sequence"/>
</dbReference>